<organism evidence="1 2">
    <name type="scientific">Catenovulum sediminis</name>
    <dbReference type="NCBI Taxonomy" id="1740262"/>
    <lineage>
        <taxon>Bacteria</taxon>
        <taxon>Pseudomonadati</taxon>
        <taxon>Pseudomonadota</taxon>
        <taxon>Gammaproteobacteria</taxon>
        <taxon>Alteromonadales</taxon>
        <taxon>Alteromonadaceae</taxon>
        <taxon>Catenovulum</taxon>
    </lineage>
</organism>
<proteinExistence type="predicted"/>
<comment type="caution">
    <text evidence="1">The sequence shown here is derived from an EMBL/GenBank/DDBJ whole genome shotgun (WGS) entry which is preliminary data.</text>
</comment>
<dbReference type="Proteomes" id="UP001467690">
    <property type="component" value="Unassembled WGS sequence"/>
</dbReference>
<name>A0ABV1RP04_9ALTE</name>
<keyword evidence="2" id="KW-1185">Reference proteome</keyword>
<protein>
    <submittedName>
        <fullName evidence="1">Uncharacterized protein</fullName>
    </submittedName>
</protein>
<reference evidence="1 2" key="1">
    <citation type="submission" date="2024-06" db="EMBL/GenBank/DDBJ databases">
        <authorList>
            <person name="Chen R.Y."/>
        </authorList>
    </citation>
    <scope>NUCLEOTIDE SEQUENCE [LARGE SCALE GENOMIC DNA]</scope>
    <source>
        <strain evidence="1 2">D2</strain>
    </source>
</reference>
<evidence type="ECO:0000313" key="1">
    <source>
        <dbReference type="EMBL" id="MER2494407.1"/>
    </source>
</evidence>
<sequence>MADIPQSVRDNNPAFWHGVFNSDKSKRQLDGFKINPQTEQELQPRQLVHPNAVLLHWCRYEADPQAIVDTILQNATTLTPSDYRALRNNPQSEWYINTTGDIE</sequence>
<accession>A0ABV1RP04</accession>
<evidence type="ECO:0000313" key="2">
    <source>
        <dbReference type="Proteomes" id="UP001467690"/>
    </source>
</evidence>
<dbReference type="EMBL" id="JBELOE010000298">
    <property type="protein sequence ID" value="MER2494407.1"/>
    <property type="molecule type" value="Genomic_DNA"/>
</dbReference>
<gene>
    <name evidence="1" type="ORF">ABS311_21240</name>
</gene>
<dbReference type="RefSeq" id="WP_350403446.1">
    <property type="nucleotide sequence ID" value="NZ_JBELOE010000298.1"/>
</dbReference>